<sequence length="298" mass="32464">MAERMVKSNGIELWTESFGEPGNPPILLVMGASAQGLLWPEEFIELLVAGGHYVIRYDHRDTGQSTCLDFQTNPYTLEDLARDALGVLDAYGIAAAHLVGASLGGMICQLMSIRHPERVRSLTVMMSTPLRPGIMESFQQAFQGKTPEGAFPPPAPRAIAVQLAAASNPPRNREEAIDFQVKMARTMAASAAPFDEQECRRMVERMFDRARNPAAAMNHGFVPSPTHEQAEALRHLRVPTLVIHGTDDPMFPAAHGVAVAERISGAKLLMLEGMGHDLPRPLFGEISRALLTHTGARA</sequence>
<organism evidence="2">
    <name type="scientific">Cystobacter fuscus</name>
    <dbReference type="NCBI Taxonomy" id="43"/>
    <lineage>
        <taxon>Bacteria</taxon>
        <taxon>Pseudomonadati</taxon>
        <taxon>Myxococcota</taxon>
        <taxon>Myxococcia</taxon>
        <taxon>Myxococcales</taxon>
        <taxon>Cystobacterineae</taxon>
        <taxon>Archangiaceae</taxon>
        <taxon>Cystobacter</taxon>
    </lineage>
</organism>
<dbReference type="EMBL" id="AY834753">
    <property type="protein sequence ID" value="AAW03324.1"/>
    <property type="molecule type" value="Genomic_DNA"/>
</dbReference>
<reference evidence="2" key="1">
    <citation type="journal article" date="2005" name="Biosci. Biotechnol. Biochem.">
        <title>Construction of a bacterial artificial chromosome library for a myxobacterium of the genus Cystobacter and characterization of an antibiotic biosynthetic gene cluster.</title>
        <authorList>
            <person name="Feng Z."/>
            <person name="Qi J."/>
            <person name="Tsuge T."/>
            <person name="Oba Y."/>
            <person name="Kobayashi T."/>
            <person name="Suzuki Y."/>
            <person name="Sakagami Y."/>
            <person name="Ojika M."/>
        </authorList>
    </citation>
    <scope>NUCLEOTIDE SEQUENCE</scope>
</reference>
<feature type="domain" description="AB hydrolase-1" evidence="1">
    <location>
        <begin position="24"/>
        <end position="277"/>
    </location>
</feature>
<dbReference type="InterPro" id="IPR000073">
    <property type="entry name" value="AB_hydrolase_1"/>
</dbReference>
<accession>Q5MD37</accession>
<dbReference type="ESTHER" id="9delt-q5md37">
    <property type="family name" value="Aclacinomycin-methylesterase_RdmC"/>
</dbReference>
<dbReference type="InterPro" id="IPR050471">
    <property type="entry name" value="AB_hydrolase"/>
</dbReference>
<proteinExistence type="predicted"/>
<dbReference type="SUPFAM" id="SSF53474">
    <property type="entry name" value="alpha/beta-Hydrolases"/>
    <property type="match status" value="1"/>
</dbReference>
<dbReference type="PANTHER" id="PTHR43433">
    <property type="entry name" value="HYDROLASE, ALPHA/BETA FOLD FAMILY PROTEIN"/>
    <property type="match status" value="1"/>
</dbReference>
<dbReference type="GO" id="GO:0004806">
    <property type="term" value="F:triacylglycerol lipase activity"/>
    <property type="evidence" value="ECO:0007669"/>
    <property type="project" value="TreeGrafter"/>
</dbReference>
<evidence type="ECO:0000313" key="2">
    <source>
        <dbReference type="EMBL" id="AAW03324.1"/>
    </source>
</evidence>
<dbReference type="Pfam" id="PF00561">
    <property type="entry name" value="Abhydrolase_1"/>
    <property type="match status" value="1"/>
</dbReference>
<dbReference type="PANTHER" id="PTHR43433:SF5">
    <property type="entry name" value="AB HYDROLASE-1 DOMAIN-CONTAINING PROTEIN"/>
    <property type="match status" value="1"/>
</dbReference>
<protein>
    <recommendedName>
        <fullName evidence="1">AB hydrolase-1 domain-containing protein</fullName>
    </recommendedName>
</protein>
<dbReference type="Gene3D" id="3.40.50.1820">
    <property type="entry name" value="alpha/beta hydrolase"/>
    <property type="match status" value="1"/>
</dbReference>
<name>Q5MD37_9BACT</name>
<dbReference type="GO" id="GO:0046503">
    <property type="term" value="P:glycerolipid catabolic process"/>
    <property type="evidence" value="ECO:0007669"/>
    <property type="project" value="TreeGrafter"/>
</dbReference>
<dbReference type="AlphaFoldDB" id="Q5MD37"/>
<dbReference type="InterPro" id="IPR029058">
    <property type="entry name" value="AB_hydrolase_fold"/>
</dbReference>
<evidence type="ECO:0000259" key="1">
    <source>
        <dbReference type="Pfam" id="PF00561"/>
    </source>
</evidence>